<reference evidence="1" key="1">
    <citation type="submission" date="2022-10" db="EMBL/GenBank/DDBJ databases">
        <title>Tapping the CABI collections for fungal endophytes: first genome assemblies for Collariella, Neodidymelliopsis, Ascochyta clinopodiicola, Didymella pomorum, Didymosphaeria variabile, Neocosmospora piperis and Neocucurbitaria cava.</title>
        <authorList>
            <person name="Hill R."/>
        </authorList>
    </citation>
    <scope>NUCLEOTIDE SEQUENCE</scope>
    <source>
        <strain evidence="1">IMI 355091</strain>
    </source>
</reference>
<evidence type="ECO:0000313" key="2">
    <source>
        <dbReference type="Proteomes" id="UP001140510"/>
    </source>
</evidence>
<comment type="caution">
    <text evidence="1">The sequence shown here is derived from an EMBL/GenBank/DDBJ whole genome shotgun (WGS) entry which is preliminary data.</text>
</comment>
<gene>
    <name evidence="1" type="ORF">N0V91_003692</name>
</gene>
<dbReference type="EMBL" id="JAPEVA010000019">
    <property type="protein sequence ID" value="KAJ4407722.1"/>
    <property type="molecule type" value="Genomic_DNA"/>
</dbReference>
<name>A0A9W8ZKB2_9PLEO</name>
<keyword evidence="2" id="KW-1185">Reference proteome</keyword>
<sequence>MRYFLRTVIESQWVGEELRQYRENRDEPSYESMLEDERTEFWVTRYTEDQARSYLYPLDKAIDVDYIITAEPRKSSPQAYFITSCKEICNNRVSVRGADDWWALDSRTKVPRVDTGAVYTGILAMLKKGFTDRPPLLDVPVLGAFGVHLAAYLPESSRSTQQTT</sequence>
<protein>
    <submittedName>
        <fullName evidence="1">Uncharacterized protein</fullName>
    </submittedName>
</protein>
<dbReference type="AlphaFoldDB" id="A0A9W8ZKB2"/>
<organism evidence="1 2">
    <name type="scientific">Didymella pomorum</name>
    <dbReference type="NCBI Taxonomy" id="749634"/>
    <lineage>
        <taxon>Eukaryota</taxon>
        <taxon>Fungi</taxon>
        <taxon>Dikarya</taxon>
        <taxon>Ascomycota</taxon>
        <taxon>Pezizomycotina</taxon>
        <taxon>Dothideomycetes</taxon>
        <taxon>Pleosporomycetidae</taxon>
        <taxon>Pleosporales</taxon>
        <taxon>Pleosporineae</taxon>
        <taxon>Didymellaceae</taxon>
        <taxon>Didymella</taxon>
    </lineage>
</organism>
<accession>A0A9W8ZKB2</accession>
<proteinExistence type="predicted"/>
<evidence type="ECO:0000313" key="1">
    <source>
        <dbReference type="EMBL" id="KAJ4407722.1"/>
    </source>
</evidence>
<dbReference type="OrthoDB" id="3797213at2759"/>
<dbReference type="Proteomes" id="UP001140510">
    <property type="component" value="Unassembled WGS sequence"/>
</dbReference>